<protein>
    <submittedName>
        <fullName evidence="1">Uncharacterized protein</fullName>
    </submittedName>
</protein>
<comment type="caution">
    <text evidence="1">The sequence shown here is derived from an EMBL/GenBank/DDBJ whole genome shotgun (WGS) entry which is preliminary data.</text>
</comment>
<keyword evidence="2" id="KW-1185">Reference proteome</keyword>
<name>A0ABD0L9K1_9CAEN</name>
<dbReference type="EMBL" id="JACVVK020000070">
    <property type="protein sequence ID" value="KAK7495990.1"/>
    <property type="molecule type" value="Genomic_DNA"/>
</dbReference>
<evidence type="ECO:0000313" key="2">
    <source>
        <dbReference type="Proteomes" id="UP001519460"/>
    </source>
</evidence>
<organism evidence="1 2">
    <name type="scientific">Batillaria attramentaria</name>
    <dbReference type="NCBI Taxonomy" id="370345"/>
    <lineage>
        <taxon>Eukaryota</taxon>
        <taxon>Metazoa</taxon>
        <taxon>Spiralia</taxon>
        <taxon>Lophotrochozoa</taxon>
        <taxon>Mollusca</taxon>
        <taxon>Gastropoda</taxon>
        <taxon>Caenogastropoda</taxon>
        <taxon>Sorbeoconcha</taxon>
        <taxon>Cerithioidea</taxon>
        <taxon>Batillariidae</taxon>
        <taxon>Batillaria</taxon>
    </lineage>
</organism>
<reference evidence="1 2" key="1">
    <citation type="journal article" date="2023" name="Sci. Data">
        <title>Genome assembly of the Korean intertidal mud-creeper Batillaria attramentaria.</title>
        <authorList>
            <person name="Patra A.K."/>
            <person name="Ho P.T."/>
            <person name="Jun S."/>
            <person name="Lee S.J."/>
            <person name="Kim Y."/>
            <person name="Won Y.J."/>
        </authorList>
    </citation>
    <scope>NUCLEOTIDE SEQUENCE [LARGE SCALE GENOMIC DNA]</scope>
    <source>
        <strain evidence="1">Wonlab-2016</strain>
    </source>
</reference>
<proteinExistence type="predicted"/>
<evidence type="ECO:0000313" key="1">
    <source>
        <dbReference type="EMBL" id="KAK7495990.1"/>
    </source>
</evidence>
<sequence>MVTVSSGPRQNVAQQYLAIWGVTHKPPTGPSLTTRVCLQSNDDQQGGFSKTLLITHQWDESPRILRDTQTVNEKRNFLQARVRNQGGSHADKVGPLNSV</sequence>
<dbReference type="Proteomes" id="UP001519460">
    <property type="component" value="Unassembled WGS sequence"/>
</dbReference>
<gene>
    <name evidence="1" type="ORF">BaRGS_00012691</name>
</gene>
<accession>A0ABD0L9K1</accession>
<dbReference type="AlphaFoldDB" id="A0ABD0L9K1"/>